<dbReference type="EMBL" id="MT142527">
    <property type="protein sequence ID" value="QJA84321.1"/>
    <property type="molecule type" value="Genomic_DNA"/>
</dbReference>
<evidence type="ECO:0000313" key="1">
    <source>
        <dbReference type="EMBL" id="QJA84321.1"/>
    </source>
</evidence>
<name>A0A6M3XQL8_9ZZZZ</name>
<sequence>MKTLYLPCTGFAYKDGIFSAGLVKNSIHRSDKIYLRINDNIFELRSDEAYAIISALGSALWTDYQSPKQDKVKLKWKTLEQIIKKRR</sequence>
<dbReference type="EMBL" id="MT144841">
    <property type="protein sequence ID" value="QJI00281.1"/>
    <property type="molecule type" value="Genomic_DNA"/>
</dbReference>
<dbReference type="AlphaFoldDB" id="A0A6M3XQL8"/>
<proteinExistence type="predicted"/>
<reference evidence="2" key="1">
    <citation type="submission" date="2020-03" db="EMBL/GenBank/DDBJ databases">
        <title>The deep terrestrial virosphere.</title>
        <authorList>
            <person name="Holmfeldt K."/>
            <person name="Nilsson E."/>
            <person name="Simone D."/>
            <person name="Lopez-Fernandez M."/>
            <person name="Wu X."/>
            <person name="de Brujin I."/>
            <person name="Lundin D."/>
            <person name="Andersson A."/>
            <person name="Bertilsson S."/>
            <person name="Dopson M."/>
        </authorList>
    </citation>
    <scope>NUCLEOTIDE SEQUENCE</scope>
    <source>
        <strain evidence="1">MM415A00210</strain>
        <strain evidence="2">TM448B01912</strain>
    </source>
</reference>
<evidence type="ECO:0000313" key="2">
    <source>
        <dbReference type="EMBL" id="QJI00281.1"/>
    </source>
</evidence>
<accession>A0A6M3XQL8</accession>
<organism evidence="2">
    <name type="scientific">viral metagenome</name>
    <dbReference type="NCBI Taxonomy" id="1070528"/>
    <lineage>
        <taxon>unclassified sequences</taxon>
        <taxon>metagenomes</taxon>
        <taxon>organismal metagenomes</taxon>
    </lineage>
</organism>
<protein>
    <submittedName>
        <fullName evidence="2">Uncharacterized protein</fullName>
    </submittedName>
</protein>
<gene>
    <name evidence="1" type="ORF">MM415A00210_0046</name>
    <name evidence="2" type="ORF">TM448B01912_0003</name>
</gene>